<accession>A0ABQ5IPV8</accession>
<evidence type="ECO:0000259" key="5">
    <source>
        <dbReference type="PROSITE" id="PS50158"/>
    </source>
</evidence>
<proteinExistence type="predicted"/>
<feature type="compositionally biased region" description="Polar residues" evidence="4">
    <location>
        <begin position="1631"/>
        <end position="1646"/>
    </location>
</feature>
<organism evidence="7 8">
    <name type="scientific">Tanacetum coccineum</name>
    <dbReference type="NCBI Taxonomy" id="301880"/>
    <lineage>
        <taxon>Eukaryota</taxon>
        <taxon>Viridiplantae</taxon>
        <taxon>Streptophyta</taxon>
        <taxon>Embryophyta</taxon>
        <taxon>Tracheophyta</taxon>
        <taxon>Spermatophyta</taxon>
        <taxon>Magnoliopsida</taxon>
        <taxon>eudicotyledons</taxon>
        <taxon>Gunneridae</taxon>
        <taxon>Pentapetalae</taxon>
        <taxon>asterids</taxon>
        <taxon>campanulids</taxon>
        <taxon>Asterales</taxon>
        <taxon>Asteraceae</taxon>
        <taxon>Asteroideae</taxon>
        <taxon>Anthemideae</taxon>
        <taxon>Anthemidinae</taxon>
        <taxon>Tanacetum</taxon>
    </lineage>
</organism>
<dbReference type="Proteomes" id="UP001151760">
    <property type="component" value="Unassembled WGS sequence"/>
</dbReference>
<keyword evidence="1" id="KW-0479">Metal-binding</keyword>
<evidence type="ECO:0000256" key="2">
    <source>
        <dbReference type="ARBA" id="ARBA00022801"/>
    </source>
</evidence>
<dbReference type="InterPro" id="IPR001878">
    <property type="entry name" value="Znf_CCHC"/>
</dbReference>
<evidence type="ECO:0000259" key="6">
    <source>
        <dbReference type="PROSITE" id="PS50994"/>
    </source>
</evidence>
<gene>
    <name evidence="7" type="ORF">Tco_1112633</name>
</gene>
<dbReference type="InterPro" id="IPR043502">
    <property type="entry name" value="DNA/RNA_pol_sf"/>
</dbReference>
<evidence type="ECO:0000256" key="3">
    <source>
        <dbReference type="PROSITE-ProRule" id="PRU00047"/>
    </source>
</evidence>
<dbReference type="CDD" id="cd09272">
    <property type="entry name" value="RNase_HI_RT_Ty1"/>
    <property type="match status" value="1"/>
</dbReference>
<evidence type="ECO:0000256" key="1">
    <source>
        <dbReference type="ARBA" id="ARBA00022723"/>
    </source>
</evidence>
<feature type="compositionally biased region" description="Polar residues" evidence="4">
    <location>
        <begin position="1676"/>
        <end position="1687"/>
    </location>
</feature>
<dbReference type="InterPro" id="IPR039537">
    <property type="entry name" value="Retrotran_Ty1/copia-like"/>
</dbReference>
<feature type="compositionally biased region" description="Acidic residues" evidence="4">
    <location>
        <begin position="1705"/>
        <end position="1720"/>
    </location>
</feature>
<feature type="compositionally biased region" description="Basic and acidic residues" evidence="4">
    <location>
        <begin position="1833"/>
        <end position="1853"/>
    </location>
</feature>
<feature type="region of interest" description="Disordered" evidence="4">
    <location>
        <begin position="2281"/>
        <end position="2304"/>
    </location>
</feature>
<dbReference type="Pfam" id="PF07727">
    <property type="entry name" value="RVT_2"/>
    <property type="match status" value="2"/>
</dbReference>
<keyword evidence="3" id="KW-0863">Zinc-finger</keyword>
<feature type="domain" description="Integrase catalytic" evidence="6">
    <location>
        <begin position="534"/>
        <end position="705"/>
    </location>
</feature>
<feature type="compositionally biased region" description="Polar residues" evidence="4">
    <location>
        <begin position="242"/>
        <end position="259"/>
    </location>
</feature>
<evidence type="ECO:0000313" key="8">
    <source>
        <dbReference type="Proteomes" id="UP001151760"/>
    </source>
</evidence>
<dbReference type="InterPro" id="IPR013103">
    <property type="entry name" value="RVT_2"/>
</dbReference>
<feature type="compositionally biased region" description="Acidic residues" evidence="4">
    <location>
        <begin position="1881"/>
        <end position="1893"/>
    </location>
</feature>
<sequence>MQDSEQHDNLNLEERLEMAGDMISMRMKKFYKKTGRKLQFDAKEPWCFDKTKFECYSCHKIGHFARECRTKGNQDSRRRDAWNSRNKDRRRSGKQEDSKALKLLMGKMEQLEYSQIIEIQAYTQGLKKVEAQLVAHQQGQLFKGIHAKSVPPPMTGNYMPSGPDIEIDYSQFTYGPKQSQPSESETQTSDFDTCESNISVETSEFVTETVVNEPKVVSQPKVWSDAPIIEEYESDSEDEHVSQPTEEQETPSFANQQVKTPRETVKNQFTHSKNPKVDKKGLGYGFTTKACFVCGSLSHLIRDCDFHEKRMAKQVELNKQKGKGSSQREIRPVWNNVQRVNHKNQFVPTAVLTRTGKIPVSTASASGTNNVSTARHNFNSQAVLTNAARKISTVKPFMNSVRPKTVFHKTHSPFRRSFNNTTTLRTIFSKQKVNSAKVNAVSAVGGRRETAVKPSADYTYRTFQNKGIVDSGCSRHMTGNKAYLGEYQDFNGGPVAFGGSKGYITGKKNKVLFTDSECLVLSLEFKLLDANQVLLRIPRQSNMYSFNLENIVPSGGLACLISKATIDESNKWHRRFSWVFFLRTKDETSGILKDFIRQIENQLNQKVKSIRCDNGTEFKNRDFIEFCGSKGIKREYSNARTPQQNGVAERKNRTLIEAARTMLADSFLPNTFWAEAVSTACYVLNRVLVTKPQNKTPYELITGKIPIISYIRPFGCHVTILNTIDHLGKFDGKSDEGFLVGYSLQSKAFRVYNLETKRVEENLHITFLENKPNVAGKGPTWLFDLDYLTDSMNYQPVRSENQANKHTGPQEANHNAGTEDNIDAGDSEIEVESAQDYFVLPIWSSYTSIVKSTKAKNAGEEPNKHPDLKPVDKEDQVFLDELKRLKRQEQDAYDAAETLRKEFAQETEDLLLQAGAAKASNDSEIPALEEINDNPTAGIFTNASYDDKGAVTDFTNLETIVNASPIPHQGLALFILRLRNNHKDFQHCLFACFLSQNEPKKISEALEDESWVDAMQEELLQFKIQKVWILVDLPYGKKAIGTKWVYRNKKDERGVVVRNKARLVAQGHRQEEGIDYDEVFAHVARIEAIRIFLAFASYMGFIVYQMDVKSAFLYGKIDEEVYVSQPPGFIDPKYPQKVYKVVKALYGLHQAPRARYWCDEFETLMKSRFQMSSMGELTFFLGLQVKQKEDGIFISQDKYVAEILKKIDFVNVRTASTPIETQKPLVKDEEASDVDVHLYRSMIGSLMYLTASRPDIMFAVCAWRRNPEEVDFAKSMIDSLMYLTASRPDIMFAVCACSRFQVTLKTSHLSAVKRIFRYLKGKPKLGLWYPRVSSFDLEAYSDSNYAGANLDRKSTTGVLWIQNQMLDSGFNFRNTKIYIDNESTICIVKNPVYHSKTKHIAIRHHFIRDAYEKKLIQVLKIHTDDNVADLLTKAFDVSRESLGRAIDGTEALLLPKLFILWLAIVSTDSAKLVPLGKDSTAIETSIHNALTVSLVVYTTFVEQFWMSAKSKIINNVEYITAKVAGKPVSISEASIRSDLLFHDADGIDSLPNQAIFDAIQLMGYEGDLTLMNVPVPLDHFPVNSLTKRPSVPQLTPFPPHPSEVHVEPQSDPSPRPLPTTHILDSILEDSGGNQRGQSSSDRSLSGNKGGMTLQSMYDLCISLCTQQRLAGKKSLQKNWMQKESVSKQGRKSAKAEPSVHKDPLFDELDDDEIDNMETEDAQGMGRTRYVVHEEKERKEKEVSTEDALGTDKQKDSTDKEKVSTDRPDEGTDRSRVSTDKEEVSTDRPDEGTVDQTEGRSATPTTPTTTTPTIFGDDETIAQVLLNMSQAKAVSREKEKGVELKDVEETERPRPTSTRSLLTLKPLPKIDPKDKGKKKIEEEDESDTESEGIPEAEKKFKQLAHDEEIARKMQEDWETEEERKRLAKEEATNAALIQDFDDIKARMEADRLLALRLQEEEREQFTVEERAKFLHDTIAAQRRFLAEQRAIAIRNRPPTRTQLRNQMMTYLKHVGNKKHSDLKNKTFEEIQALYEKVKRFDESFTAVGSTEDERKVKEMNEGAKDPEQKSLKKRVVKEIPKKEDTAKVPAKVDVTEQGMKKRKSGHIKILARKRKRPKPDVDSDDEHIKCLKIITFEEITLEGIELILWGDLKIMMESSTEENDKSDFWSDQQDWKIVTWRLYEGCGVYTLELEDGTVIHMLVERRVFNSPCFMVKSWLVQDQTVLVKDYSNLLIADSLLKTIWFINAPCYGNEALASPKANEEQKPVINLYLTKLIMSGSQDDIPPPPPPPPSQTPTQQTPHTVSTIKLPILKKGEYDIWAMKMEHYLAHTDYPIWEVIQNGNGPVSITTDTQGQIKVLPPRTAEEILARERERKARTTLLMALPEDHLAKFHKMTDAKEMWDATSEL</sequence>
<dbReference type="EMBL" id="BQNB010021046">
    <property type="protein sequence ID" value="GJU02295.1"/>
    <property type="molecule type" value="Genomic_DNA"/>
</dbReference>
<dbReference type="SMART" id="SM00343">
    <property type="entry name" value="ZnF_C2HC"/>
    <property type="match status" value="2"/>
</dbReference>
<dbReference type="SUPFAM" id="SSF57756">
    <property type="entry name" value="Retrovirus zinc finger-like domains"/>
    <property type="match status" value="1"/>
</dbReference>
<feature type="compositionally biased region" description="Basic and acidic residues" evidence="4">
    <location>
        <begin position="1693"/>
        <end position="1704"/>
    </location>
</feature>
<feature type="compositionally biased region" description="Pro residues" evidence="4">
    <location>
        <begin position="2284"/>
        <end position="2294"/>
    </location>
</feature>
<keyword evidence="3" id="KW-0862">Zinc</keyword>
<dbReference type="InterPro" id="IPR001584">
    <property type="entry name" value="Integrase_cat-core"/>
</dbReference>
<dbReference type="PANTHER" id="PTHR42648">
    <property type="entry name" value="TRANSPOSASE, PUTATIVE-RELATED"/>
    <property type="match status" value="1"/>
</dbReference>
<dbReference type="SUPFAM" id="SSF53098">
    <property type="entry name" value="Ribonuclease H-like"/>
    <property type="match status" value="1"/>
</dbReference>
<reference evidence="7" key="1">
    <citation type="journal article" date="2022" name="Int. J. Mol. Sci.">
        <title>Draft Genome of Tanacetum Coccineum: Genomic Comparison of Closely Related Tanacetum-Family Plants.</title>
        <authorList>
            <person name="Yamashiro T."/>
            <person name="Shiraishi A."/>
            <person name="Nakayama K."/>
            <person name="Satake H."/>
        </authorList>
    </citation>
    <scope>NUCLEOTIDE SEQUENCE</scope>
</reference>
<feature type="region of interest" description="Disordered" evidence="4">
    <location>
        <begin position="1591"/>
        <end position="1649"/>
    </location>
</feature>
<feature type="region of interest" description="Disordered" evidence="4">
    <location>
        <begin position="233"/>
        <end position="269"/>
    </location>
</feature>
<dbReference type="InterPro" id="IPR012337">
    <property type="entry name" value="RNaseH-like_sf"/>
</dbReference>
<feature type="region of interest" description="Disordered" evidence="4">
    <location>
        <begin position="2050"/>
        <end position="2069"/>
    </location>
</feature>
<feature type="domain" description="CCHC-type" evidence="5">
    <location>
        <begin position="55"/>
        <end position="69"/>
    </location>
</feature>
<comment type="caution">
    <text evidence="7">The sequence shown here is derived from an EMBL/GenBank/DDBJ whole genome shotgun (WGS) entry which is preliminary data.</text>
</comment>
<dbReference type="Pfam" id="PF25597">
    <property type="entry name" value="SH3_retrovirus"/>
    <property type="match status" value="1"/>
</dbReference>
<dbReference type="Gene3D" id="4.10.60.10">
    <property type="entry name" value="Zinc finger, CCHC-type"/>
    <property type="match status" value="1"/>
</dbReference>
<feature type="compositionally biased region" description="Basic and acidic residues" evidence="4">
    <location>
        <begin position="1730"/>
        <end position="1790"/>
    </location>
</feature>
<feature type="compositionally biased region" description="Low complexity" evidence="4">
    <location>
        <begin position="1802"/>
        <end position="1812"/>
    </location>
</feature>
<dbReference type="SUPFAM" id="SSF56672">
    <property type="entry name" value="DNA/RNA polymerases"/>
    <property type="match status" value="1"/>
</dbReference>
<dbReference type="PANTHER" id="PTHR42648:SF32">
    <property type="entry name" value="RIBONUCLEASE H-LIKE DOMAIN, GAG-PRE-INTEGRASE DOMAIN PROTEIN-RELATED"/>
    <property type="match status" value="1"/>
</dbReference>
<dbReference type="InterPro" id="IPR057670">
    <property type="entry name" value="SH3_retrovirus"/>
</dbReference>
<dbReference type="Gene3D" id="3.30.420.10">
    <property type="entry name" value="Ribonuclease H-like superfamily/Ribonuclease H"/>
    <property type="match status" value="1"/>
</dbReference>
<dbReference type="PROSITE" id="PS50994">
    <property type="entry name" value="INTEGRASE"/>
    <property type="match status" value="1"/>
</dbReference>
<dbReference type="InterPro" id="IPR036397">
    <property type="entry name" value="RNaseH_sf"/>
</dbReference>
<evidence type="ECO:0000313" key="7">
    <source>
        <dbReference type="EMBL" id="GJU02295.1"/>
    </source>
</evidence>
<feature type="region of interest" description="Disordered" evidence="4">
    <location>
        <begin position="1672"/>
        <end position="1816"/>
    </location>
</feature>
<evidence type="ECO:0000256" key="4">
    <source>
        <dbReference type="SAM" id="MobiDB-lite"/>
    </source>
</evidence>
<keyword evidence="8" id="KW-1185">Reference proteome</keyword>
<reference evidence="7" key="2">
    <citation type="submission" date="2022-01" db="EMBL/GenBank/DDBJ databases">
        <authorList>
            <person name="Yamashiro T."/>
            <person name="Shiraishi A."/>
            <person name="Satake H."/>
            <person name="Nakayama K."/>
        </authorList>
    </citation>
    <scope>NUCLEOTIDE SEQUENCE</scope>
</reference>
<dbReference type="InterPro" id="IPR036875">
    <property type="entry name" value="Znf_CCHC_sf"/>
</dbReference>
<feature type="region of interest" description="Disordered" evidence="4">
    <location>
        <begin position="1830"/>
        <end position="1900"/>
    </location>
</feature>
<dbReference type="PROSITE" id="PS50158">
    <property type="entry name" value="ZF_CCHC"/>
    <property type="match status" value="1"/>
</dbReference>
<feature type="region of interest" description="Disordered" evidence="4">
    <location>
        <begin position="801"/>
        <end position="822"/>
    </location>
</feature>
<feature type="region of interest" description="Disordered" evidence="4">
    <location>
        <begin position="70"/>
        <end position="100"/>
    </location>
</feature>
<name>A0ABQ5IPV8_9ASTR</name>
<feature type="compositionally biased region" description="Basic and acidic residues" evidence="4">
    <location>
        <begin position="70"/>
        <end position="86"/>
    </location>
</feature>
<protein>
    <submittedName>
        <fullName evidence="7">Ribonuclease H-like domain-containing protein</fullName>
    </submittedName>
</protein>
<feature type="compositionally biased region" description="Polar residues" evidence="4">
    <location>
        <begin position="801"/>
        <end position="818"/>
    </location>
</feature>
<keyword evidence="2" id="KW-0378">Hydrolase</keyword>